<sequence length="158" mass="17861">MSFPSRVDVTQKDRLFLVSICCQQFLAILRGGGTQKRENKLNEVPQLDQQQLPTKMYAHRVCVCELLNSLTLLICFSRAKSASAKARPSFCHRYDKHCDFMCVCPPVCKSGSFKKKKKEETHSAVSTGTAVLLLFAFGKMINKRIVQTRRDLSLDNSV</sequence>
<organism evidence="1 2">
    <name type="scientific">Daphnia magna</name>
    <dbReference type="NCBI Taxonomy" id="35525"/>
    <lineage>
        <taxon>Eukaryota</taxon>
        <taxon>Metazoa</taxon>
        <taxon>Ecdysozoa</taxon>
        <taxon>Arthropoda</taxon>
        <taxon>Crustacea</taxon>
        <taxon>Branchiopoda</taxon>
        <taxon>Diplostraca</taxon>
        <taxon>Cladocera</taxon>
        <taxon>Anomopoda</taxon>
        <taxon>Daphniidae</taxon>
        <taxon>Daphnia</taxon>
    </lineage>
</organism>
<protein>
    <submittedName>
        <fullName evidence="1">Uncharacterized protein</fullName>
    </submittedName>
</protein>
<evidence type="ECO:0000313" key="1">
    <source>
        <dbReference type="EMBL" id="KZS15042.1"/>
    </source>
</evidence>
<evidence type="ECO:0000313" key="2">
    <source>
        <dbReference type="Proteomes" id="UP000076858"/>
    </source>
</evidence>
<keyword evidence="2" id="KW-1185">Reference proteome</keyword>
<dbReference type="Proteomes" id="UP000076858">
    <property type="component" value="Unassembled WGS sequence"/>
</dbReference>
<name>A0A162CF09_9CRUS</name>
<proteinExistence type="predicted"/>
<accession>A0A162CF09</accession>
<comment type="caution">
    <text evidence="1">The sequence shown here is derived from an EMBL/GenBank/DDBJ whole genome shotgun (WGS) entry which is preliminary data.</text>
</comment>
<gene>
    <name evidence="1" type="ORF">APZ42_019600</name>
</gene>
<dbReference type="AlphaFoldDB" id="A0A162CF09"/>
<reference evidence="1 2" key="1">
    <citation type="submission" date="2016-03" db="EMBL/GenBank/DDBJ databases">
        <title>EvidentialGene: Evidence-directed Construction of Genes on Genomes.</title>
        <authorList>
            <person name="Gilbert D.G."/>
            <person name="Choi J.-H."/>
            <person name="Mockaitis K."/>
            <person name="Colbourne J."/>
            <person name="Pfrender M."/>
        </authorList>
    </citation>
    <scope>NUCLEOTIDE SEQUENCE [LARGE SCALE GENOMIC DNA]</scope>
    <source>
        <strain evidence="1 2">Xinb3</strain>
        <tissue evidence="1">Complete organism</tissue>
    </source>
</reference>
<dbReference type="EMBL" id="LRGB01000930">
    <property type="protein sequence ID" value="KZS15042.1"/>
    <property type="molecule type" value="Genomic_DNA"/>
</dbReference>